<dbReference type="InterPro" id="IPR038676">
    <property type="entry name" value="Psb28_c1_sf"/>
</dbReference>
<comment type="similarity">
    <text evidence="5">Belongs to the Psb28 family.</text>
</comment>
<dbReference type="NCBIfam" id="TIGR03047">
    <property type="entry name" value="PS_II_psb28"/>
    <property type="match status" value="1"/>
</dbReference>
<proteinExistence type="inferred from homology"/>
<keyword evidence="7" id="KW-1185">Reference proteome</keyword>
<dbReference type="RefSeq" id="WP_377964919.1">
    <property type="nucleotide sequence ID" value="NZ_JBHZOL010000071.1"/>
</dbReference>
<dbReference type="Proteomes" id="UP001600165">
    <property type="component" value="Unassembled WGS sequence"/>
</dbReference>
<organism evidence="6 7">
    <name type="scientific">Almyronema epifaneia S1</name>
    <dbReference type="NCBI Taxonomy" id="2991925"/>
    <lineage>
        <taxon>Bacteria</taxon>
        <taxon>Bacillati</taxon>
        <taxon>Cyanobacteriota</taxon>
        <taxon>Cyanophyceae</taxon>
        <taxon>Nodosilineales</taxon>
        <taxon>Nodosilineaceae</taxon>
        <taxon>Almyronema</taxon>
        <taxon>Almyronema epifaneia</taxon>
    </lineage>
</organism>
<dbReference type="InterPro" id="IPR005610">
    <property type="entry name" value="PSII_Psb28_class-1"/>
</dbReference>
<comment type="caution">
    <text evidence="6">The sequence shown here is derived from an EMBL/GenBank/DDBJ whole genome shotgun (WGS) entry which is preliminary data.</text>
</comment>
<name>A0ABW6IGR4_9CYAN</name>
<gene>
    <name evidence="6" type="primary">psb28</name>
    <name evidence="6" type="ORF">ACFVKH_11040</name>
</gene>
<evidence type="ECO:0000313" key="6">
    <source>
        <dbReference type="EMBL" id="MFE4106815.1"/>
    </source>
</evidence>
<dbReference type="PANTHER" id="PTHR34963">
    <property type="match status" value="1"/>
</dbReference>
<dbReference type="PANTHER" id="PTHR34963:SF2">
    <property type="entry name" value="PHOTOSYSTEM II REACTION CENTER PSB28 PROTEIN, CHLOROPLASTIC"/>
    <property type="match status" value="1"/>
</dbReference>
<evidence type="ECO:0000256" key="2">
    <source>
        <dbReference type="ARBA" id="ARBA00022531"/>
    </source>
</evidence>
<protein>
    <recommendedName>
        <fullName evidence="5">Photosystem II reaction center Psb28 protein</fullName>
    </recommendedName>
</protein>
<sequence>MDSQVPTIQFYEGISEQLSNVSLRRDRATGAKLAILIFEQLKSIEQFNSFRNRFSGSLQLIDDEGTISIEPAGVKFIFGGPEGDDLERVECTLEIDRDDYWERFMRFMHRYADANGMAYGDASPRGE</sequence>
<evidence type="ECO:0000256" key="3">
    <source>
        <dbReference type="ARBA" id="ARBA00023136"/>
    </source>
</evidence>
<evidence type="ECO:0000313" key="7">
    <source>
        <dbReference type="Proteomes" id="UP001600165"/>
    </source>
</evidence>
<dbReference type="Pfam" id="PF03912">
    <property type="entry name" value="Psb28"/>
    <property type="match status" value="1"/>
</dbReference>
<keyword evidence="4 5" id="KW-0604">Photosystem II</keyword>
<keyword evidence="3" id="KW-0472">Membrane</keyword>
<reference evidence="6 7" key="1">
    <citation type="submission" date="2024-10" db="EMBL/GenBank/DDBJ databases">
        <authorList>
            <person name="Ratan Roy A."/>
            <person name="Morales Sandoval P.H."/>
            <person name="De Los Santos Villalobos S."/>
            <person name="Chakraborty S."/>
            <person name="Mukherjee J."/>
        </authorList>
    </citation>
    <scope>NUCLEOTIDE SEQUENCE [LARGE SCALE GENOMIC DNA]</scope>
    <source>
        <strain evidence="6 7">S1</strain>
    </source>
</reference>
<evidence type="ECO:0000256" key="5">
    <source>
        <dbReference type="RuleBase" id="RU003509"/>
    </source>
</evidence>
<accession>A0ABW6IGR4</accession>
<evidence type="ECO:0000256" key="4">
    <source>
        <dbReference type="ARBA" id="ARBA00023276"/>
    </source>
</evidence>
<evidence type="ECO:0000256" key="1">
    <source>
        <dbReference type="ARBA" id="ARBA00004170"/>
    </source>
</evidence>
<dbReference type="Gene3D" id="2.40.30.220">
    <property type="entry name" value="Photosystem II Psb28"/>
    <property type="match status" value="1"/>
</dbReference>
<keyword evidence="2 5" id="KW-0602">Photosynthesis</keyword>
<dbReference type="EMBL" id="JBHZOL010000071">
    <property type="protein sequence ID" value="MFE4106815.1"/>
    <property type="molecule type" value="Genomic_DNA"/>
</dbReference>
<comment type="subcellular location">
    <subcellularLocation>
        <location evidence="1">Membrane</location>
        <topology evidence="1">Peripheral membrane protein</topology>
    </subcellularLocation>
</comment>